<dbReference type="RefSeq" id="XP_033649700.1">
    <property type="nucleotide sequence ID" value="XM_033801779.1"/>
</dbReference>
<feature type="domain" description="Rhamnogalacturonase A/B/Epimerase-like pectate lyase" evidence="2">
    <location>
        <begin position="55"/>
        <end position="276"/>
    </location>
</feature>
<keyword evidence="1" id="KW-0732">Signal</keyword>
<evidence type="ECO:0000259" key="2">
    <source>
        <dbReference type="Pfam" id="PF12708"/>
    </source>
</evidence>
<dbReference type="EMBL" id="ML986525">
    <property type="protein sequence ID" value="KAF2272161.1"/>
    <property type="molecule type" value="Genomic_DNA"/>
</dbReference>
<keyword evidence="3" id="KW-0378">Hydrolase</keyword>
<dbReference type="Pfam" id="PF12708">
    <property type="entry name" value="Pect-lyase_RHGA_epim"/>
    <property type="match status" value="2"/>
</dbReference>
<dbReference type="InterPro" id="IPR011050">
    <property type="entry name" value="Pectin_lyase_fold/virulence"/>
</dbReference>
<sequence>MRTLLIILGLAATTIFARPNESPANASAAAASTYWYANVLHNGINPGLSKNWVVFRNVRDHGARGDGVTDDTIAIRTALAIGDNSIAARGSGWWGTTGQPAVVYFPPGTYVVSSTIQNLIGTVWMGDPTDRPRLKASKDFSGTTMIAGADKYLNGPVGFYTEMKNLVFDSTAVSASANLTLVDWNVSQGCQLSNSGLEMPKGAKGHVGIRAVGKNSPLLLNDLEVRGGGAGYVGESMQYHFKNVYFKGVETGIKPANVVQMTVQGCRFEDVTTGVDMSGGTLRLLNMIDSTASNTETLVKADEKQSGTVGSIVLENVLVDSTVSSTVKAGDSSLLTGSIATGTTWIRGNIYTGRSPSSKPEKLTGQKISTSRPSALVNGTGFYHTVKPPAYADFSLEQIVNVRDVAAHPVKGDGETDDTASLQAILNDAAKAGKVAYFPHGTYILKDTLHIPPNSRLWGESFTELSGAGPLFQDPRKSKPVIQVGRPGDTGVAQFTDFVFTARDILPGAVLVEVNMAGAKPGDVGFFNTHIRLGGALDNKANECPTVEECRAVHIAAHLTSSSSSYWENSWAWTADHDLDGWDGFAAYPSPAGGFLIEAQKGTWMLGWGVEHFALYQVNIVNAANVFVGIQQGEASLYQGVGNSLLAPRPWESELLAGEPSFAWCAANDASCRMSIYQSVVNSTNINLYSGGYWTFAEGSNQTACNGDCQTNAVFYVRNSKLFSYGIAAINNANVVVERAPGGSEYVPVAKRADNQGFRKDGSDVAVVAAYLRQSG</sequence>
<dbReference type="PANTHER" id="PTHR33928:SF2">
    <property type="entry name" value="PECTATE LYASE SUPERFAMILY PROTEIN DOMAIN-CONTAINING PROTEIN-RELATED"/>
    <property type="match status" value="1"/>
</dbReference>
<dbReference type="OrthoDB" id="1046782at2759"/>
<organism evidence="3 4">
    <name type="scientific">Westerdykella ornata</name>
    <dbReference type="NCBI Taxonomy" id="318751"/>
    <lineage>
        <taxon>Eukaryota</taxon>
        <taxon>Fungi</taxon>
        <taxon>Dikarya</taxon>
        <taxon>Ascomycota</taxon>
        <taxon>Pezizomycotina</taxon>
        <taxon>Dothideomycetes</taxon>
        <taxon>Pleosporomycetidae</taxon>
        <taxon>Pleosporales</taxon>
        <taxon>Sporormiaceae</taxon>
        <taxon>Westerdykella</taxon>
    </lineage>
</organism>
<keyword evidence="4" id="KW-1185">Reference proteome</keyword>
<dbReference type="PANTHER" id="PTHR33928">
    <property type="entry name" value="POLYGALACTURONASE QRT3"/>
    <property type="match status" value="1"/>
</dbReference>
<dbReference type="CDD" id="cd23668">
    <property type="entry name" value="GH55_beta13glucanase-like"/>
    <property type="match status" value="1"/>
</dbReference>
<evidence type="ECO:0000256" key="1">
    <source>
        <dbReference type="SAM" id="SignalP"/>
    </source>
</evidence>
<dbReference type="FunFam" id="2.160.20.10:FF:000049">
    <property type="entry name" value="Putative exo-beta-1,3-glucanase"/>
    <property type="match status" value="1"/>
</dbReference>
<dbReference type="InterPro" id="IPR039279">
    <property type="entry name" value="QRT3-like"/>
</dbReference>
<dbReference type="SUPFAM" id="SSF51126">
    <property type="entry name" value="Pectin lyase-like"/>
    <property type="match status" value="2"/>
</dbReference>
<dbReference type="InterPro" id="IPR024535">
    <property type="entry name" value="RHGA/B-epi-like_pectate_lyase"/>
</dbReference>
<dbReference type="GeneID" id="54554954"/>
<dbReference type="AlphaFoldDB" id="A0A6A6J6G0"/>
<reference evidence="3" key="1">
    <citation type="journal article" date="2020" name="Stud. Mycol.">
        <title>101 Dothideomycetes genomes: a test case for predicting lifestyles and emergence of pathogens.</title>
        <authorList>
            <person name="Haridas S."/>
            <person name="Albert R."/>
            <person name="Binder M."/>
            <person name="Bloem J."/>
            <person name="Labutti K."/>
            <person name="Salamov A."/>
            <person name="Andreopoulos B."/>
            <person name="Baker S."/>
            <person name="Barry K."/>
            <person name="Bills G."/>
            <person name="Bluhm B."/>
            <person name="Cannon C."/>
            <person name="Castanera R."/>
            <person name="Culley D."/>
            <person name="Daum C."/>
            <person name="Ezra D."/>
            <person name="Gonzalez J."/>
            <person name="Henrissat B."/>
            <person name="Kuo A."/>
            <person name="Liang C."/>
            <person name="Lipzen A."/>
            <person name="Lutzoni F."/>
            <person name="Magnuson J."/>
            <person name="Mondo S."/>
            <person name="Nolan M."/>
            <person name="Ohm R."/>
            <person name="Pangilinan J."/>
            <person name="Park H.-J."/>
            <person name="Ramirez L."/>
            <person name="Alfaro M."/>
            <person name="Sun H."/>
            <person name="Tritt A."/>
            <person name="Yoshinaga Y."/>
            <person name="Zwiers L.-H."/>
            <person name="Turgeon B."/>
            <person name="Goodwin S."/>
            <person name="Spatafora J."/>
            <person name="Crous P."/>
            <person name="Grigoriev I."/>
        </authorList>
    </citation>
    <scope>NUCLEOTIDE SEQUENCE</scope>
    <source>
        <strain evidence="3">CBS 379.55</strain>
    </source>
</reference>
<dbReference type="Gene3D" id="2.160.20.10">
    <property type="entry name" value="Single-stranded right-handed beta-helix, Pectin lyase-like"/>
    <property type="match status" value="2"/>
</dbReference>
<dbReference type="Proteomes" id="UP000800097">
    <property type="component" value="Unassembled WGS sequence"/>
</dbReference>
<evidence type="ECO:0000313" key="4">
    <source>
        <dbReference type="Proteomes" id="UP000800097"/>
    </source>
</evidence>
<proteinExistence type="predicted"/>
<evidence type="ECO:0000313" key="3">
    <source>
        <dbReference type="EMBL" id="KAF2272161.1"/>
    </source>
</evidence>
<feature type="domain" description="Rhamnogalacturonase A/B/Epimerase-like pectate lyase" evidence="2">
    <location>
        <begin position="400"/>
        <end position="462"/>
    </location>
</feature>
<name>A0A6A6J6G0_WESOR</name>
<protein>
    <submittedName>
        <fullName evidence="3">Glycoside hydrolase family 55 protein</fullName>
    </submittedName>
</protein>
<accession>A0A6A6J6G0</accession>
<gene>
    <name evidence="3" type="ORF">EI97DRAFT_470595</name>
</gene>
<feature type="signal peptide" evidence="1">
    <location>
        <begin position="1"/>
        <end position="17"/>
    </location>
</feature>
<feature type="chain" id="PRO_5025468577" evidence="1">
    <location>
        <begin position="18"/>
        <end position="776"/>
    </location>
</feature>
<dbReference type="InterPro" id="IPR012334">
    <property type="entry name" value="Pectin_lyas_fold"/>
</dbReference>
<dbReference type="GO" id="GO:0004650">
    <property type="term" value="F:polygalacturonase activity"/>
    <property type="evidence" value="ECO:0007669"/>
    <property type="project" value="InterPro"/>
</dbReference>